<dbReference type="InterPro" id="IPR000595">
    <property type="entry name" value="cNMP-bd_dom"/>
</dbReference>
<keyword evidence="5" id="KW-1003">Cell membrane</keyword>
<feature type="transmembrane region" description="Helical" evidence="5">
    <location>
        <begin position="110"/>
        <end position="128"/>
    </location>
</feature>
<dbReference type="InterPro" id="IPR045275">
    <property type="entry name" value="MscS_archaea/bacteria_type"/>
</dbReference>
<reference evidence="8" key="1">
    <citation type="submission" date="2016-10" db="EMBL/GenBank/DDBJ databases">
        <authorList>
            <person name="Varghese N."/>
            <person name="Submissions S."/>
        </authorList>
    </citation>
    <scope>NUCLEOTIDE SEQUENCE [LARGE SCALE GENOMIC DNA]</scope>
    <source>
        <strain evidence="8">CCM 7469</strain>
    </source>
</reference>
<feature type="transmembrane region" description="Helical" evidence="5">
    <location>
        <begin position="6"/>
        <end position="24"/>
    </location>
</feature>
<dbReference type="InterPro" id="IPR010920">
    <property type="entry name" value="LSM_dom_sf"/>
</dbReference>
<protein>
    <recommendedName>
        <fullName evidence="5">Small-conductance mechanosensitive channel</fullName>
    </recommendedName>
</protein>
<dbReference type="InterPro" id="IPR018490">
    <property type="entry name" value="cNMP-bd_dom_sf"/>
</dbReference>
<dbReference type="CDD" id="cd00038">
    <property type="entry name" value="CAP_ED"/>
    <property type="match status" value="1"/>
</dbReference>
<comment type="subcellular location">
    <subcellularLocation>
        <location evidence="5">Cell inner membrane</location>
        <topology evidence="5">Multi-pass membrane protein</topology>
    </subcellularLocation>
    <subcellularLocation>
        <location evidence="1">Membrane</location>
    </subcellularLocation>
</comment>
<evidence type="ECO:0000259" key="6">
    <source>
        <dbReference type="PROSITE" id="PS50042"/>
    </source>
</evidence>
<dbReference type="PANTHER" id="PTHR30221">
    <property type="entry name" value="SMALL-CONDUCTANCE MECHANOSENSITIVE CHANNEL"/>
    <property type="match status" value="1"/>
</dbReference>
<keyword evidence="3 5" id="KW-1133">Transmembrane helix</keyword>
<dbReference type="PIRSF" id="PIRSF026673">
    <property type="entry name" value="UCP026673_ion_chan"/>
    <property type="match status" value="1"/>
</dbReference>
<feature type="domain" description="Cyclic nucleotide-binding" evidence="6">
    <location>
        <begin position="334"/>
        <end position="433"/>
    </location>
</feature>
<dbReference type="InterPro" id="IPR006685">
    <property type="entry name" value="MscS_channel_2nd"/>
</dbReference>
<evidence type="ECO:0000256" key="4">
    <source>
        <dbReference type="ARBA" id="ARBA00023136"/>
    </source>
</evidence>
<evidence type="ECO:0000256" key="2">
    <source>
        <dbReference type="ARBA" id="ARBA00022692"/>
    </source>
</evidence>
<evidence type="ECO:0000256" key="1">
    <source>
        <dbReference type="ARBA" id="ARBA00004370"/>
    </source>
</evidence>
<keyword evidence="5" id="KW-0407">Ion channel</keyword>
<dbReference type="GO" id="GO:0005886">
    <property type="term" value="C:plasma membrane"/>
    <property type="evidence" value="ECO:0007669"/>
    <property type="project" value="UniProtKB-SubCell"/>
</dbReference>
<dbReference type="Gene3D" id="1.10.287.1260">
    <property type="match status" value="1"/>
</dbReference>
<dbReference type="EMBL" id="FNDS01000006">
    <property type="protein sequence ID" value="SDI15300.1"/>
    <property type="molecule type" value="Genomic_DNA"/>
</dbReference>
<sequence>MPALLTAHPLFLAPCLLLLDLSLWRVLAEGPIGWRLVTRLGSFLLFSLLLFNVGMNPLGQAPWSEDLASHLVATALQIMWWLFGARCLTVLIGALLLQRVGHAGRLLQEVIGALIFLIAVIAAAGYVLDLPVKGLLATSGVVAIVLGLALQSTLSDVFSGIILNTTKPYQLDDWIAIDGTEGRVVEIDWRSTYLQTAQGSLAVIPNSLAAKAKLLNLSRPANLYGVSMSLEISPLVRPQAVIEALQCALRGCRLLLGQPAPSVGIRKSNGNGVEYEMSGYVALMDDKREVRNQLYDLAYRHLQAAGIAQLSLPEAQSAQPKVERARMLLDQSPLFAALGEAERDALSGHMRAQPFKAGQVLLEIGEVSDDLLIIDAGVVSVSLPRADGDLEAGRMGPGEVIGEAGVLDRRGWQARFSALSDGRLYRIERDALQPCLEARQEIAEAMARLLDYRQQASAALLVEPPARVAKRGLLSWLRRHSGRRGEH</sequence>
<name>A0A1G8I9R1_9PSED</name>
<dbReference type="InterPro" id="IPR023408">
    <property type="entry name" value="MscS_beta-dom_sf"/>
</dbReference>
<dbReference type="InterPro" id="IPR014710">
    <property type="entry name" value="RmlC-like_jellyroll"/>
</dbReference>
<evidence type="ECO:0000313" key="7">
    <source>
        <dbReference type="EMBL" id="SDI15300.1"/>
    </source>
</evidence>
<dbReference type="SUPFAM" id="SSF50182">
    <property type="entry name" value="Sm-like ribonucleoproteins"/>
    <property type="match status" value="1"/>
</dbReference>
<feature type="transmembrane region" description="Helical" evidence="5">
    <location>
        <begin position="36"/>
        <end position="58"/>
    </location>
</feature>
<dbReference type="SUPFAM" id="SSF51206">
    <property type="entry name" value="cAMP-binding domain-like"/>
    <property type="match status" value="1"/>
</dbReference>
<proteinExistence type="inferred from homology"/>
<dbReference type="STRING" id="428992.SAMN05216272_106104"/>
<dbReference type="PROSITE" id="PS50042">
    <property type="entry name" value="CNMP_BINDING_3"/>
    <property type="match status" value="1"/>
</dbReference>
<dbReference type="Pfam" id="PF00924">
    <property type="entry name" value="MS_channel_2nd"/>
    <property type="match status" value="1"/>
</dbReference>
<dbReference type="SMART" id="SM00100">
    <property type="entry name" value="cNMP"/>
    <property type="match status" value="1"/>
</dbReference>
<dbReference type="Pfam" id="PF00027">
    <property type="entry name" value="cNMP_binding"/>
    <property type="match status" value="1"/>
</dbReference>
<accession>A0A1G8I9R1</accession>
<keyword evidence="4 5" id="KW-0472">Membrane</keyword>
<dbReference type="InterPro" id="IPR016846">
    <property type="entry name" value="cNMP-bd_ion_channel"/>
</dbReference>
<keyword evidence="8" id="KW-1185">Reference proteome</keyword>
<keyword evidence="2 5" id="KW-0812">Transmembrane</keyword>
<dbReference type="PANTHER" id="PTHR30221:SF1">
    <property type="entry name" value="SMALL-CONDUCTANCE MECHANOSENSITIVE CHANNEL"/>
    <property type="match status" value="1"/>
</dbReference>
<dbReference type="Gene3D" id="2.60.120.10">
    <property type="entry name" value="Jelly Rolls"/>
    <property type="match status" value="1"/>
</dbReference>
<keyword evidence="5" id="KW-0997">Cell inner membrane</keyword>
<comment type="similarity">
    <text evidence="5">Belongs to the MscS (TC 1.A.23) family.</text>
</comment>
<evidence type="ECO:0000313" key="8">
    <source>
        <dbReference type="Proteomes" id="UP000199636"/>
    </source>
</evidence>
<feature type="transmembrane region" description="Helical" evidence="5">
    <location>
        <begin position="78"/>
        <end position="98"/>
    </location>
</feature>
<dbReference type="OrthoDB" id="9775207at2"/>
<keyword evidence="5" id="KW-0406">Ion transport</keyword>
<dbReference type="GO" id="GO:0008381">
    <property type="term" value="F:mechanosensitive monoatomic ion channel activity"/>
    <property type="evidence" value="ECO:0007669"/>
    <property type="project" value="InterPro"/>
</dbReference>
<evidence type="ECO:0000256" key="3">
    <source>
        <dbReference type="ARBA" id="ARBA00022989"/>
    </source>
</evidence>
<comment type="function">
    <text evidence="5">Mechanosensitive channel that participates in the regulation of osmotic pressure changes within the cell, opening in response to stretch forces in the membrane lipid bilayer, without the need for other proteins. Contributes to normal resistance to hypoosmotic shock. Forms an ion channel of 1.0 nanosiemens conductance with a slight preference for anions.</text>
</comment>
<dbReference type="Proteomes" id="UP000199636">
    <property type="component" value="Unassembled WGS sequence"/>
</dbReference>
<dbReference type="AlphaFoldDB" id="A0A1G8I9R1"/>
<keyword evidence="5" id="KW-0813">Transport</keyword>
<dbReference type="Gene3D" id="2.30.30.60">
    <property type="match status" value="1"/>
</dbReference>
<gene>
    <name evidence="7" type="ORF">SAMN05216272_106104</name>
</gene>
<dbReference type="RefSeq" id="WP_090263574.1">
    <property type="nucleotide sequence ID" value="NZ_FNDS01000006.1"/>
</dbReference>
<comment type="subunit">
    <text evidence="5">Homoheptamer.</text>
</comment>
<evidence type="ECO:0000256" key="5">
    <source>
        <dbReference type="RuleBase" id="RU369025"/>
    </source>
</evidence>
<organism evidence="7 8">
    <name type="scientific">Pseudomonas panipatensis</name>
    <dbReference type="NCBI Taxonomy" id="428992"/>
    <lineage>
        <taxon>Bacteria</taxon>
        <taxon>Pseudomonadati</taxon>
        <taxon>Pseudomonadota</taxon>
        <taxon>Gammaproteobacteria</taxon>
        <taxon>Pseudomonadales</taxon>
        <taxon>Pseudomonadaceae</taxon>
        <taxon>Pseudomonas</taxon>
    </lineage>
</organism>